<feature type="compositionally biased region" description="Polar residues" evidence="1">
    <location>
        <begin position="1"/>
        <end position="20"/>
    </location>
</feature>
<accession>A0AAW2K8S1</accession>
<name>A0AAW2K8S1_SESRA</name>
<comment type="caution">
    <text evidence="2">The sequence shown here is derived from an EMBL/GenBank/DDBJ whole genome shotgun (WGS) entry which is preliminary data.</text>
</comment>
<evidence type="ECO:0000256" key="1">
    <source>
        <dbReference type="SAM" id="MobiDB-lite"/>
    </source>
</evidence>
<protein>
    <submittedName>
        <fullName evidence="2">Uncharacterized protein</fullName>
    </submittedName>
</protein>
<organism evidence="2">
    <name type="scientific">Sesamum radiatum</name>
    <name type="common">Black benniseed</name>
    <dbReference type="NCBI Taxonomy" id="300843"/>
    <lineage>
        <taxon>Eukaryota</taxon>
        <taxon>Viridiplantae</taxon>
        <taxon>Streptophyta</taxon>
        <taxon>Embryophyta</taxon>
        <taxon>Tracheophyta</taxon>
        <taxon>Spermatophyta</taxon>
        <taxon>Magnoliopsida</taxon>
        <taxon>eudicotyledons</taxon>
        <taxon>Gunneridae</taxon>
        <taxon>Pentapetalae</taxon>
        <taxon>asterids</taxon>
        <taxon>lamiids</taxon>
        <taxon>Lamiales</taxon>
        <taxon>Pedaliaceae</taxon>
        <taxon>Sesamum</taxon>
    </lineage>
</organism>
<reference evidence="2" key="2">
    <citation type="journal article" date="2024" name="Plant">
        <title>Genomic evolution and insights into agronomic trait innovations of Sesamum species.</title>
        <authorList>
            <person name="Miao H."/>
            <person name="Wang L."/>
            <person name="Qu L."/>
            <person name="Liu H."/>
            <person name="Sun Y."/>
            <person name="Le M."/>
            <person name="Wang Q."/>
            <person name="Wei S."/>
            <person name="Zheng Y."/>
            <person name="Lin W."/>
            <person name="Duan Y."/>
            <person name="Cao H."/>
            <person name="Xiong S."/>
            <person name="Wang X."/>
            <person name="Wei L."/>
            <person name="Li C."/>
            <person name="Ma Q."/>
            <person name="Ju M."/>
            <person name="Zhao R."/>
            <person name="Li G."/>
            <person name="Mu C."/>
            <person name="Tian Q."/>
            <person name="Mei H."/>
            <person name="Zhang T."/>
            <person name="Gao T."/>
            <person name="Zhang H."/>
        </authorList>
    </citation>
    <scope>NUCLEOTIDE SEQUENCE</scope>
    <source>
        <strain evidence="2">G02</strain>
    </source>
</reference>
<dbReference type="EMBL" id="JACGWJ010000029">
    <property type="protein sequence ID" value="KAL0303105.1"/>
    <property type="molecule type" value="Genomic_DNA"/>
</dbReference>
<proteinExistence type="predicted"/>
<sequence>MAQPSNVSSSSGRRPQQQGDVRTVGAALASALADARAHAVHYRSAIQYYSAEQ</sequence>
<reference evidence="2" key="1">
    <citation type="submission" date="2020-06" db="EMBL/GenBank/DDBJ databases">
        <authorList>
            <person name="Li T."/>
            <person name="Hu X."/>
            <person name="Zhang T."/>
            <person name="Song X."/>
            <person name="Zhang H."/>
            <person name="Dai N."/>
            <person name="Sheng W."/>
            <person name="Hou X."/>
            <person name="Wei L."/>
        </authorList>
    </citation>
    <scope>NUCLEOTIDE SEQUENCE</scope>
    <source>
        <strain evidence="2">G02</strain>
        <tissue evidence="2">Leaf</tissue>
    </source>
</reference>
<gene>
    <name evidence="2" type="ORF">Sradi_6178600</name>
</gene>
<feature type="region of interest" description="Disordered" evidence="1">
    <location>
        <begin position="1"/>
        <end position="23"/>
    </location>
</feature>
<dbReference type="AlphaFoldDB" id="A0AAW2K8S1"/>
<evidence type="ECO:0000313" key="2">
    <source>
        <dbReference type="EMBL" id="KAL0303105.1"/>
    </source>
</evidence>